<dbReference type="InterPro" id="IPR036388">
    <property type="entry name" value="WH-like_DNA-bd_sf"/>
</dbReference>
<name>A0A3G1KQN2_FORW1</name>
<dbReference type="GO" id="GO:0003677">
    <property type="term" value="F:DNA binding"/>
    <property type="evidence" value="ECO:0007669"/>
    <property type="project" value="UniProtKB-KW"/>
</dbReference>
<evidence type="ECO:0000313" key="6">
    <source>
        <dbReference type="Proteomes" id="UP000323521"/>
    </source>
</evidence>
<organism evidence="5 6">
    <name type="scientific">Formimonas warabiya</name>
    <dbReference type="NCBI Taxonomy" id="1761012"/>
    <lineage>
        <taxon>Bacteria</taxon>
        <taxon>Bacillati</taxon>
        <taxon>Bacillota</taxon>
        <taxon>Clostridia</taxon>
        <taxon>Eubacteriales</taxon>
        <taxon>Peptococcaceae</taxon>
        <taxon>Candidatus Formimonas</taxon>
    </lineage>
</organism>
<dbReference type="GO" id="GO:0003700">
    <property type="term" value="F:DNA-binding transcription factor activity"/>
    <property type="evidence" value="ECO:0007669"/>
    <property type="project" value="InterPro"/>
</dbReference>
<feature type="domain" description="HTH gntR-type" evidence="4">
    <location>
        <begin position="14"/>
        <end position="82"/>
    </location>
</feature>
<evidence type="ECO:0000256" key="3">
    <source>
        <dbReference type="ARBA" id="ARBA00023163"/>
    </source>
</evidence>
<dbReference type="EMBL" id="CP017634">
    <property type="protein sequence ID" value="ATW24773.1"/>
    <property type="molecule type" value="Genomic_DNA"/>
</dbReference>
<dbReference type="Gene3D" id="3.40.1410.10">
    <property type="entry name" value="Chorismate lyase-like"/>
    <property type="match status" value="1"/>
</dbReference>
<dbReference type="PROSITE" id="PS50949">
    <property type="entry name" value="HTH_GNTR"/>
    <property type="match status" value="1"/>
</dbReference>
<dbReference type="SUPFAM" id="SSF64288">
    <property type="entry name" value="Chorismate lyase-like"/>
    <property type="match status" value="1"/>
</dbReference>
<dbReference type="Proteomes" id="UP000323521">
    <property type="component" value="Chromosome"/>
</dbReference>
<dbReference type="Gene3D" id="1.10.10.10">
    <property type="entry name" value="Winged helix-like DNA-binding domain superfamily/Winged helix DNA-binding domain"/>
    <property type="match status" value="1"/>
</dbReference>
<dbReference type="CDD" id="cd07377">
    <property type="entry name" value="WHTH_GntR"/>
    <property type="match status" value="1"/>
</dbReference>
<evidence type="ECO:0000256" key="1">
    <source>
        <dbReference type="ARBA" id="ARBA00023015"/>
    </source>
</evidence>
<dbReference type="RefSeq" id="WP_236860220.1">
    <property type="nucleotide sequence ID" value="NZ_CP017634.1"/>
</dbReference>
<dbReference type="SUPFAM" id="SSF46785">
    <property type="entry name" value="Winged helix' DNA-binding domain"/>
    <property type="match status" value="1"/>
</dbReference>
<keyword evidence="3" id="KW-0804">Transcription</keyword>
<dbReference type="Pfam" id="PF07702">
    <property type="entry name" value="UTRA"/>
    <property type="match status" value="1"/>
</dbReference>
<gene>
    <name evidence="5" type="ORF">DCMF_08310</name>
</gene>
<dbReference type="PRINTS" id="PR00035">
    <property type="entry name" value="HTHGNTR"/>
</dbReference>
<dbReference type="InterPro" id="IPR028978">
    <property type="entry name" value="Chorismate_lyase_/UTRA_dom_sf"/>
</dbReference>
<dbReference type="InterPro" id="IPR000524">
    <property type="entry name" value="Tscrpt_reg_HTH_GntR"/>
</dbReference>
<dbReference type="InterPro" id="IPR036390">
    <property type="entry name" value="WH_DNA-bd_sf"/>
</dbReference>
<sequence length="254" mass="28919">MSTGSFTIDKSSVIPLYYQLAKIFKDQITSGTLQPNQSLPPEYEIAKIYGISRPTVRQAIAELTKDGFVYTLKGKGTFVSVPQLDDISFELDDFRKEIKQRGMKLSSKLIRVEIIKSDAMLEKKIGIPLDTDCLFLKVVHFADDEPLVFEEKYFIYTKNKPILESELEGYSLSNLVSSQSSLFPAMSEKVLKVSAVNQEEAKLLNVELNSPVFLVEQIVFDIDERPIGWGKSIFRGDRYKLTNFSGWHKKDKKL</sequence>
<dbReference type="InterPro" id="IPR011663">
    <property type="entry name" value="UTRA"/>
</dbReference>
<keyword evidence="2" id="KW-0238">DNA-binding</keyword>
<reference evidence="5 6" key="1">
    <citation type="submission" date="2016-10" db="EMBL/GenBank/DDBJ databases">
        <title>Complete Genome Sequence of Peptococcaceae strain DCMF.</title>
        <authorList>
            <person name="Edwards R.J."/>
            <person name="Holland S.I."/>
            <person name="Deshpande N.P."/>
            <person name="Wong Y.K."/>
            <person name="Ertan H."/>
            <person name="Manefield M."/>
            <person name="Russell T.L."/>
            <person name="Lee M.J."/>
        </authorList>
    </citation>
    <scope>NUCLEOTIDE SEQUENCE [LARGE SCALE GENOMIC DNA]</scope>
    <source>
        <strain evidence="5 6">DCMF</strain>
    </source>
</reference>
<dbReference type="AlphaFoldDB" id="A0A3G1KQN2"/>
<keyword evidence="6" id="KW-1185">Reference proteome</keyword>
<proteinExistence type="predicted"/>
<dbReference type="Pfam" id="PF00392">
    <property type="entry name" value="GntR"/>
    <property type="match status" value="1"/>
</dbReference>
<dbReference type="PANTHER" id="PTHR44846:SF1">
    <property type="entry name" value="MANNOSYL-D-GLYCERATE TRANSPORT_METABOLISM SYSTEM REPRESSOR MNGR-RELATED"/>
    <property type="match status" value="1"/>
</dbReference>
<dbReference type="InterPro" id="IPR050679">
    <property type="entry name" value="Bact_HTH_transcr_reg"/>
</dbReference>
<dbReference type="SMART" id="SM00345">
    <property type="entry name" value="HTH_GNTR"/>
    <property type="match status" value="1"/>
</dbReference>
<evidence type="ECO:0000313" key="5">
    <source>
        <dbReference type="EMBL" id="ATW24773.1"/>
    </source>
</evidence>
<accession>A0A3G1KQN2</accession>
<dbReference type="KEGG" id="fwa:DCMF_08310"/>
<dbReference type="PANTHER" id="PTHR44846">
    <property type="entry name" value="MANNOSYL-D-GLYCERATE TRANSPORT/METABOLISM SYSTEM REPRESSOR MNGR-RELATED"/>
    <property type="match status" value="1"/>
</dbReference>
<protein>
    <submittedName>
        <fullName evidence="5">GntR family transcriptional regulator</fullName>
    </submittedName>
</protein>
<evidence type="ECO:0000259" key="4">
    <source>
        <dbReference type="PROSITE" id="PS50949"/>
    </source>
</evidence>
<dbReference type="SMART" id="SM00866">
    <property type="entry name" value="UTRA"/>
    <property type="match status" value="1"/>
</dbReference>
<evidence type="ECO:0000256" key="2">
    <source>
        <dbReference type="ARBA" id="ARBA00023125"/>
    </source>
</evidence>
<dbReference type="GO" id="GO:0045892">
    <property type="term" value="P:negative regulation of DNA-templated transcription"/>
    <property type="evidence" value="ECO:0007669"/>
    <property type="project" value="TreeGrafter"/>
</dbReference>
<keyword evidence="1" id="KW-0805">Transcription regulation</keyword>